<feature type="domain" description="Exportin-1/Importin-beta-like" evidence="11">
    <location>
        <begin position="105"/>
        <end position="253"/>
    </location>
</feature>
<dbReference type="AlphaFoldDB" id="F2TV99"/>
<keyword evidence="3 10" id="KW-0813">Transport</keyword>
<dbReference type="eggNOG" id="KOG2021">
    <property type="taxonomic scope" value="Eukaryota"/>
</dbReference>
<dbReference type="InParanoid" id="F2TV99"/>
<dbReference type="SUPFAM" id="SSF48371">
    <property type="entry name" value="ARM repeat"/>
    <property type="match status" value="1"/>
</dbReference>
<evidence type="ECO:0000256" key="2">
    <source>
        <dbReference type="ARBA" id="ARBA00018928"/>
    </source>
</evidence>
<proteinExistence type="inferred from homology"/>
<evidence type="ECO:0000256" key="4">
    <source>
        <dbReference type="ARBA" id="ARBA00022490"/>
    </source>
</evidence>
<dbReference type="GO" id="GO:0005643">
    <property type="term" value="C:nuclear pore"/>
    <property type="evidence" value="ECO:0007669"/>
    <property type="project" value="TreeGrafter"/>
</dbReference>
<dbReference type="STRING" id="946362.F2TV99"/>
<evidence type="ECO:0000256" key="3">
    <source>
        <dbReference type="ARBA" id="ARBA00022448"/>
    </source>
</evidence>
<keyword evidence="5 10" id="KW-0820">tRNA-binding</keyword>
<dbReference type="InterPro" id="IPR011989">
    <property type="entry name" value="ARM-like"/>
</dbReference>
<evidence type="ECO:0000256" key="7">
    <source>
        <dbReference type="ARBA" id="ARBA00023242"/>
    </source>
</evidence>
<dbReference type="OrthoDB" id="26399at2759"/>
<dbReference type="Gene3D" id="1.25.10.10">
    <property type="entry name" value="Leucine-rich Repeat Variant"/>
    <property type="match status" value="1"/>
</dbReference>
<dbReference type="GO" id="GO:0071528">
    <property type="term" value="P:tRNA re-export from nucleus"/>
    <property type="evidence" value="ECO:0007669"/>
    <property type="project" value="UniProtKB-UniRule"/>
</dbReference>
<keyword evidence="14" id="KW-1185">Reference proteome</keyword>
<dbReference type="InterPro" id="IPR013598">
    <property type="entry name" value="Exportin-1/Importin-b-like"/>
</dbReference>
<comment type="subcellular location">
    <subcellularLocation>
        <location evidence="1 10">Cytoplasm</location>
    </subcellularLocation>
    <subcellularLocation>
        <location evidence="10">Nucleus</location>
    </subcellularLocation>
    <text evidence="10">Shuttles between the nucleus and the cytoplasm.</text>
</comment>
<organism evidence="14">
    <name type="scientific">Salpingoeca rosetta (strain ATCC 50818 / BSB-021)</name>
    <dbReference type="NCBI Taxonomy" id="946362"/>
    <lineage>
        <taxon>Eukaryota</taxon>
        <taxon>Choanoflagellata</taxon>
        <taxon>Craspedida</taxon>
        <taxon>Salpingoecidae</taxon>
        <taxon>Salpingoeca</taxon>
    </lineage>
</organism>
<dbReference type="GO" id="GO:0016363">
    <property type="term" value="C:nuclear matrix"/>
    <property type="evidence" value="ECO:0007669"/>
    <property type="project" value="TreeGrafter"/>
</dbReference>
<evidence type="ECO:0000259" key="12">
    <source>
        <dbReference type="Pfam" id="PF19282"/>
    </source>
</evidence>
<keyword evidence="4 10" id="KW-0963">Cytoplasm</keyword>
<dbReference type="Pfam" id="PF08389">
    <property type="entry name" value="Xpo1"/>
    <property type="match status" value="1"/>
</dbReference>
<evidence type="ECO:0000256" key="9">
    <source>
        <dbReference type="ARBA" id="ARBA00032199"/>
    </source>
</evidence>
<dbReference type="InterPro" id="IPR040017">
    <property type="entry name" value="XPOT"/>
</dbReference>
<feature type="domain" description="Exportin-T C-terminal" evidence="12">
    <location>
        <begin position="327"/>
        <end position="638"/>
    </location>
</feature>
<accession>F2TV99</accession>
<dbReference type="FunCoup" id="F2TV99">
    <property type="interactions" value="2024"/>
</dbReference>
<dbReference type="KEGG" id="sre:PTSG_00011"/>
<evidence type="ECO:0000313" key="13">
    <source>
        <dbReference type="EMBL" id="EGD71995.1"/>
    </source>
</evidence>
<reference evidence="13" key="1">
    <citation type="submission" date="2009-08" db="EMBL/GenBank/DDBJ databases">
        <title>Annotation of Salpingoeca rosetta.</title>
        <authorList>
            <consortium name="The Broad Institute Genome Sequencing Platform"/>
            <person name="Russ C."/>
            <person name="Cuomo C."/>
            <person name="Burger G."/>
            <person name="Gray M.W."/>
            <person name="Holland P.W.H."/>
            <person name="King N."/>
            <person name="Lang F.B.F."/>
            <person name="Roger A.J."/>
            <person name="Ruiz-Trillo I."/>
            <person name="Young S.K."/>
            <person name="Zeng Q."/>
            <person name="Gargeya S."/>
            <person name="Alvarado L."/>
            <person name="Berlin A."/>
            <person name="Chapman S.B."/>
            <person name="Chen Z."/>
            <person name="Freedman E."/>
            <person name="Gellesch M."/>
            <person name="Goldberg J."/>
            <person name="Griggs A."/>
            <person name="Gujja S."/>
            <person name="Heilman E."/>
            <person name="Heiman D."/>
            <person name="Howarth C."/>
            <person name="Mehta T."/>
            <person name="Neiman D."/>
            <person name="Pearson M."/>
            <person name="Roberts A."/>
            <person name="Saif S."/>
            <person name="Shea T."/>
            <person name="Shenoy N."/>
            <person name="Sisk P."/>
            <person name="Stolte C."/>
            <person name="Sykes S."/>
            <person name="White J."/>
            <person name="Yandava C."/>
            <person name="Haas B."/>
            <person name="Nusbaum C."/>
            <person name="Birren B."/>
        </authorList>
    </citation>
    <scope>NUCLEOTIDE SEQUENCE [LARGE SCALE GENOMIC DNA]</scope>
    <source>
        <strain evidence="13">ATCC 50818</strain>
    </source>
</reference>
<evidence type="ECO:0000259" key="11">
    <source>
        <dbReference type="Pfam" id="PF08389"/>
    </source>
</evidence>
<comment type="function">
    <text evidence="10">tRNA nucleus export receptor which facilitates tRNA translocation across the nuclear pore complex.</text>
</comment>
<dbReference type="GeneID" id="16067387"/>
<protein>
    <recommendedName>
        <fullName evidence="2 10">Exportin-T</fullName>
    </recommendedName>
    <alternativeName>
        <fullName evidence="8 10">Exportin(tRNA)</fullName>
    </alternativeName>
    <alternativeName>
        <fullName evidence="9 10">tRNA exportin</fullName>
    </alternativeName>
</protein>
<dbReference type="PANTHER" id="PTHR15952:SF11">
    <property type="entry name" value="EXPORTIN-T"/>
    <property type="match status" value="1"/>
</dbReference>
<evidence type="ECO:0000256" key="10">
    <source>
        <dbReference type="RuleBase" id="RU366037"/>
    </source>
</evidence>
<dbReference type="GO" id="GO:0000049">
    <property type="term" value="F:tRNA binding"/>
    <property type="evidence" value="ECO:0007669"/>
    <property type="project" value="UniProtKB-UniRule"/>
</dbReference>
<dbReference type="EMBL" id="GL832955">
    <property type="protein sequence ID" value="EGD71995.1"/>
    <property type="molecule type" value="Genomic_DNA"/>
</dbReference>
<evidence type="ECO:0000256" key="8">
    <source>
        <dbReference type="ARBA" id="ARBA00029784"/>
    </source>
</evidence>
<name>F2TV99_SALR5</name>
<dbReference type="GO" id="GO:0005737">
    <property type="term" value="C:cytoplasm"/>
    <property type="evidence" value="ECO:0007669"/>
    <property type="project" value="UniProtKB-SubCell"/>
</dbReference>
<keyword evidence="7 10" id="KW-0539">Nucleus</keyword>
<sequence length="673" mass="74330">MNGLHVDMDGFIEAVRVSCDAMAHPDLRSKALEHIAELEAAPATWIMCMDGLSNSYWETLESQFYSFKVIEKAVRHRYPSLTAEEQQALREFLMSYMRTHDLSQPALIRNKVAQIFALVFVQDYPGSWPTFFQDVIEHVSEQAPADLFLRILQAIDEQVAATEISRNAEEAEASAALKDAMREYDLSRIAQAWLTIITTFATPAPELAAHCLDVIATYILWIDVNLIVNQHFQQALHECVRVGSPVREAACRVIDAALTKGMPAAGRLAVVDELRVGDVLERICSDAELQADADLMTEVAAIVNTLLTTLIGGLAELAADSPEIAATHATVRRILPIALMLFGADDDGVSERVIHGINTYLHHLKQRSELGEAEAATFAVIADKALMKMQFDGEDEFENEEALALFLEFRVQLKSVLVNLSHIDLQRLLAVAAAVVSHLLSPSEDHPWQRVELGLHIVFVMQEIGAGVPLDDGEDSSEGAGHPMRSMLEQAVHYPVSHACPEPLLQQYFEVLGRASKFLARDVDRLMPALGTFFSAAGMQHPSSRLRSRCCYLLCTVLRDKSVRETATALIPEIVEHLLPYFHPSGMQEEQGRLNLLEAVSWLLAHHSISMEEKVYRIGQFVDPMVSAFSAKLEEAVHAPGTAAQQEQRCATLVYLINAVILLGGSAGVEDGD</sequence>
<dbReference type="Proteomes" id="UP000007799">
    <property type="component" value="Unassembled WGS sequence"/>
</dbReference>
<dbReference type="GO" id="GO:0031267">
    <property type="term" value="F:small GTPase binding"/>
    <property type="evidence" value="ECO:0007669"/>
    <property type="project" value="InterPro"/>
</dbReference>
<evidence type="ECO:0000256" key="6">
    <source>
        <dbReference type="ARBA" id="ARBA00022884"/>
    </source>
</evidence>
<evidence type="ECO:0000256" key="1">
    <source>
        <dbReference type="ARBA" id="ARBA00004496"/>
    </source>
</evidence>
<dbReference type="RefSeq" id="XP_004998567.1">
    <property type="nucleotide sequence ID" value="XM_004998510.1"/>
</dbReference>
<dbReference type="Pfam" id="PF19282">
    <property type="entry name" value="Exportin-T"/>
    <property type="match status" value="1"/>
</dbReference>
<dbReference type="OMA" id="CTSIAGH"/>
<comment type="similarity">
    <text evidence="10">Belongs to the exportin family.</text>
</comment>
<evidence type="ECO:0000313" key="14">
    <source>
        <dbReference type="Proteomes" id="UP000007799"/>
    </source>
</evidence>
<dbReference type="InterPro" id="IPR016024">
    <property type="entry name" value="ARM-type_fold"/>
</dbReference>
<dbReference type="InterPro" id="IPR045546">
    <property type="entry name" value="Exportin-T_C"/>
</dbReference>
<dbReference type="PANTHER" id="PTHR15952">
    <property type="entry name" value="EXPORTIN-T/LOS1"/>
    <property type="match status" value="1"/>
</dbReference>
<gene>
    <name evidence="13" type="ORF">PTSG_00011</name>
</gene>
<evidence type="ECO:0000256" key="5">
    <source>
        <dbReference type="ARBA" id="ARBA00022555"/>
    </source>
</evidence>
<keyword evidence="6 10" id="KW-0694">RNA-binding</keyword>